<evidence type="ECO:0000259" key="1">
    <source>
        <dbReference type="Pfam" id="PF00535"/>
    </source>
</evidence>
<dbReference type="PANTHER" id="PTHR43630">
    <property type="entry name" value="POLY-BETA-1,6-N-ACETYL-D-GLUCOSAMINE SYNTHASE"/>
    <property type="match status" value="1"/>
</dbReference>
<dbReference type="Proteomes" id="UP000229191">
    <property type="component" value="Unassembled WGS sequence"/>
</dbReference>
<dbReference type="Pfam" id="PF00535">
    <property type="entry name" value="Glycos_transf_2"/>
    <property type="match status" value="1"/>
</dbReference>
<dbReference type="PANTHER" id="PTHR43630:SF2">
    <property type="entry name" value="GLYCOSYLTRANSFERASE"/>
    <property type="match status" value="1"/>
</dbReference>
<feature type="domain" description="Glycosyltransferase 2-like" evidence="1">
    <location>
        <begin position="6"/>
        <end position="147"/>
    </location>
</feature>
<comment type="caution">
    <text evidence="2">The sequence shown here is derived from an EMBL/GenBank/DDBJ whole genome shotgun (WGS) entry which is preliminary data.</text>
</comment>
<dbReference type="CDD" id="cd02511">
    <property type="entry name" value="Beta4Glucosyltransferase"/>
    <property type="match status" value="1"/>
</dbReference>
<reference evidence="3" key="1">
    <citation type="submission" date="2017-09" db="EMBL/GenBank/DDBJ databases">
        <title>Depth-based differentiation of microbial function through sediment-hosted aquifers and enrichment of novel symbionts in the deep terrestrial subsurface.</title>
        <authorList>
            <person name="Probst A.J."/>
            <person name="Ladd B."/>
            <person name="Jarett J.K."/>
            <person name="Geller-Mcgrath D.E."/>
            <person name="Sieber C.M.K."/>
            <person name="Emerson J.B."/>
            <person name="Anantharaman K."/>
            <person name="Thomas B.C."/>
            <person name="Malmstrom R."/>
            <person name="Stieglmeier M."/>
            <person name="Klingl A."/>
            <person name="Woyke T."/>
            <person name="Ryan C.M."/>
            <person name="Banfield J.F."/>
        </authorList>
    </citation>
    <scope>NUCLEOTIDE SEQUENCE [LARGE SCALE GENOMIC DNA]</scope>
</reference>
<feature type="non-terminal residue" evidence="2">
    <location>
        <position position="285"/>
    </location>
</feature>
<gene>
    <name evidence="2" type="ORF">COS53_04010</name>
</gene>
<sequence>MKPLISAVINVINEANNLDKCLHSLKNFANEIIVVDMESTDESVNIAKKHGAKVFSFKPMKYVEPARNFAISKASGKWIILLDPDEFLPKSLKHELTKITLRHNVDYVKIPRKNIIFGKWFHNSRTWPDYLIRFFKKGSVTWNKEIHSQPETKGNGITLLDSEKLAIRHNHYSSVSQFVIRSLRYSSIQAEELDKAGTKLKMSDFILKPVQEFNSRFFFAQGYKDGIHGLVFSLLQTFSIFLIYTKLWEKQGAIEKIVSRDSFVSASQEAIYEYSYWFTKYFKEE</sequence>
<proteinExistence type="predicted"/>
<dbReference type="EMBL" id="PEVB01000108">
    <property type="protein sequence ID" value="PIV06636.1"/>
    <property type="molecule type" value="Genomic_DNA"/>
</dbReference>
<accession>A0A2M7BMC5</accession>
<name>A0A2M7BMC5_9BACT</name>
<protein>
    <recommendedName>
        <fullName evidence="1">Glycosyltransferase 2-like domain-containing protein</fullName>
    </recommendedName>
</protein>
<dbReference type="SUPFAM" id="SSF53448">
    <property type="entry name" value="Nucleotide-diphospho-sugar transferases"/>
    <property type="match status" value="1"/>
</dbReference>
<organism evidence="2 3">
    <name type="scientific">Candidatus Shapirobacteria bacterium CG03_land_8_20_14_0_80_35_14</name>
    <dbReference type="NCBI Taxonomy" id="1974878"/>
    <lineage>
        <taxon>Bacteria</taxon>
        <taxon>Candidatus Shapironibacteriota</taxon>
    </lineage>
</organism>
<evidence type="ECO:0000313" key="2">
    <source>
        <dbReference type="EMBL" id="PIV06636.1"/>
    </source>
</evidence>
<dbReference type="InterPro" id="IPR001173">
    <property type="entry name" value="Glyco_trans_2-like"/>
</dbReference>
<dbReference type="AlphaFoldDB" id="A0A2M7BMC5"/>
<dbReference type="InterPro" id="IPR029044">
    <property type="entry name" value="Nucleotide-diphossugar_trans"/>
</dbReference>
<evidence type="ECO:0000313" key="3">
    <source>
        <dbReference type="Proteomes" id="UP000229191"/>
    </source>
</evidence>
<dbReference type="Gene3D" id="3.90.550.10">
    <property type="entry name" value="Spore Coat Polysaccharide Biosynthesis Protein SpsA, Chain A"/>
    <property type="match status" value="1"/>
</dbReference>